<organism evidence="2 3">
    <name type="scientific">Daphnia pulex</name>
    <name type="common">Water flea</name>
    <dbReference type="NCBI Taxonomy" id="6669"/>
    <lineage>
        <taxon>Eukaryota</taxon>
        <taxon>Metazoa</taxon>
        <taxon>Ecdysozoa</taxon>
        <taxon>Arthropoda</taxon>
        <taxon>Crustacea</taxon>
        <taxon>Branchiopoda</taxon>
        <taxon>Diplostraca</taxon>
        <taxon>Cladocera</taxon>
        <taxon>Anomopoda</taxon>
        <taxon>Daphniidae</taxon>
        <taxon>Daphnia</taxon>
    </lineage>
</organism>
<evidence type="ECO:0000313" key="3">
    <source>
        <dbReference type="Proteomes" id="UP000000305"/>
    </source>
</evidence>
<accession>E9G012</accession>
<proteinExistence type="predicted"/>
<dbReference type="KEGG" id="dpx:DAPPUDRAFT_236120"/>
<dbReference type="HOGENOM" id="CLU_2374916_0_0_1"/>
<dbReference type="AlphaFoldDB" id="E9G012"/>
<name>E9G012_DAPPU</name>
<dbReference type="EMBL" id="GL732528">
    <property type="protein sequence ID" value="EFX87146.1"/>
    <property type="molecule type" value="Genomic_DNA"/>
</dbReference>
<feature type="region of interest" description="Disordered" evidence="1">
    <location>
        <begin position="1"/>
        <end position="21"/>
    </location>
</feature>
<protein>
    <submittedName>
        <fullName evidence="2">Uncharacterized protein</fullName>
    </submittedName>
</protein>
<keyword evidence="3" id="KW-1185">Reference proteome</keyword>
<dbReference type="Proteomes" id="UP000000305">
    <property type="component" value="Unassembled WGS sequence"/>
</dbReference>
<evidence type="ECO:0000313" key="2">
    <source>
        <dbReference type="EMBL" id="EFX87146.1"/>
    </source>
</evidence>
<gene>
    <name evidence="2" type="ORF">DAPPUDRAFT_236120</name>
</gene>
<dbReference type="InParanoid" id="E9G012"/>
<evidence type="ECO:0000256" key="1">
    <source>
        <dbReference type="SAM" id="MobiDB-lite"/>
    </source>
</evidence>
<sequence>MPPRENNLTPCRVTHPAENNPLKKPQKVAEILNRSSFDVIGISRNNISETALSPRVYVHIRINLNGINHEKIMEEKKRRVATSADDRYAAPTWST</sequence>
<reference evidence="2 3" key="1">
    <citation type="journal article" date="2011" name="Science">
        <title>The ecoresponsive genome of Daphnia pulex.</title>
        <authorList>
            <person name="Colbourne J.K."/>
            <person name="Pfrender M.E."/>
            <person name="Gilbert D."/>
            <person name="Thomas W.K."/>
            <person name="Tucker A."/>
            <person name="Oakley T.H."/>
            <person name="Tokishita S."/>
            <person name="Aerts A."/>
            <person name="Arnold G.J."/>
            <person name="Basu M.K."/>
            <person name="Bauer D.J."/>
            <person name="Caceres C.E."/>
            <person name="Carmel L."/>
            <person name="Casola C."/>
            <person name="Choi J.H."/>
            <person name="Detter J.C."/>
            <person name="Dong Q."/>
            <person name="Dusheyko S."/>
            <person name="Eads B.D."/>
            <person name="Frohlich T."/>
            <person name="Geiler-Samerotte K.A."/>
            <person name="Gerlach D."/>
            <person name="Hatcher P."/>
            <person name="Jogdeo S."/>
            <person name="Krijgsveld J."/>
            <person name="Kriventseva E.V."/>
            <person name="Kultz D."/>
            <person name="Laforsch C."/>
            <person name="Lindquist E."/>
            <person name="Lopez J."/>
            <person name="Manak J.R."/>
            <person name="Muller J."/>
            <person name="Pangilinan J."/>
            <person name="Patwardhan R.P."/>
            <person name="Pitluck S."/>
            <person name="Pritham E.J."/>
            <person name="Rechtsteiner A."/>
            <person name="Rho M."/>
            <person name="Rogozin I.B."/>
            <person name="Sakarya O."/>
            <person name="Salamov A."/>
            <person name="Schaack S."/>
            <person name="Shapiro H."/>
            <person name="Shiga Y."/>
            <person name="Skalitzky C."/>
            <person name="Smith Z."/>
            <person name="Souvorov A."/>
            <person name="Sung W."/>
            <person name="Tang Z."/>
            <person name="Tsuchiya D."/>
            <person name="Tu H."/>
            <person name="Vos H."/>
            <person name="Wang M."/>
            <person name="Wolf Y.I."/>
            <person name="Yamagata H."/>
            <person name="Yamada T."/>
            <person name="Ye Y."/>
            <person name="Shaw J.R."/>
            <person name="Andrews J."/>
            <person name="Crease T.J."/>
            <person name="Tang H."/>
            <person name="Lucas S.M."/>
            <person name="Robertson H.M."/>
            <person name="Bork P."/>
            <person name="Koonin E.V."/>
            <person name="Zdobnov E.M."/>
            <person name="Grigoriev I.V."/>
            <person name="Lynch M."/>
            <person name="Boore J.L."/>
        </authorList>
    </citation>
    <scope>NUCLEOTIDE SEQUENCE [LARGE SCALE GENOMIC DNA]</scope>
</reference>